<dbReference type="Proteomes" id="UP000007947">
    <property type="component" value="Chromosome"/>
</dbReference>
<evidence type="ECO:0000259" key="1">
    <source>
        <dbReference type="Pfam" id="PF00266"/>
    </source>
</evidence>
<dbReference type="EC" id="2.6.1.-" evidence="2"/>
<organism evidence="2 3">
    <name type="scientific">Microlunatus phosphovorus (strain ATCC 700054 / DSM 10555 / JCM 9379 / NBRC 101784 / NCIMB 13414 / VKM Ac-1990 / NM-1)</name>
    <dbReference type="NCBI Taxonomy" id="1032480"/>
    <lineage>
        <taxon>Bacteria</taxon>
        <taxon>Bacillati</taxon>
        <taxon>Actinomycetota</taxon>
        <taxon>Actinomycetes</taxon>
        <taxon>Propionibacteriales</taxon>
        <taxon>Propionibacteriaceae</taxon>
        <taxon>Microlunatus</taxon>
    </lineage>
</organism>
<dbReference type="PANTHER" id="PTHR43586:SF21">
    <property type="entry name" value="PYRIDOXAL PHOSPHATE (PLP)-DEPENDENT ASPARTATE AMINOTRANSFERASE SUPERFAMILY"/>
    <property type="match status" value="1"/>
</dbReference>
<keyword evidence="3" id="KW-1185">Reference proteome</keyword>
<dbReference type="InterPro" id="IPR015422">
    <property type="entry name" value="PyrdxlP-dep_Trfase_small"/>
</dbReference>
<evidence type="ECO:0000313" key="3">
    <source>
        <dbReference type="Proteomes" id="UP000007947"/>
    </source>
</evidence>
<keyword evidence="2" id="KW-0808">Transferase</keyword>
<dbReference type="Gene3D" id="3.40.640.10">
    <property type="entry name" value="Type I PLP-dependent aspartate aminotransferase-like (Major domain)"/>
    <property type="match status" value="1"/>
</dbReference>
<dbReference type="EMBL" id="AP012204">
    <property type="protein sequence ID" value="BAK34551.1"/>
    <property type="molecule type" value="Genomic_DNA"/>
</dbReference>
<dbReference type="InterPro" id="IPR015421">
    <property type="entry name" value="PyrdxlP-dep_Trfase_major"/>
</dbReference>
<reference evidence="2 3" key="1">
    <citation type="submission" date="2011-05" db="EMBL/GenBank/DDBJ databases">
        <title>Whole genome sequence of Microlunatus phosphovorus NM-1.</title>
        <authorList>
            <person name="Hosoyama A."/>
            <person name="Sasaki K."/>
            <person name="Harada T."/>
            <person name="Igarashi R."/>
            <person name="Kawakoshi A."/>
            <person name="Sasagawa M."/>
            <person name="Fukada J."/>
            <person name="Nakamura S."/>
            <person name="Katano Y."/>
            <person name="Hanada S."/>
            <person name="Kamagata Y."/>
            <person name="Nakamura N."/>
            <person name="Yamazaki S."/>
            <person name="Fujita N."/>
        </authorList>
    </citation>
    <scope>NUCLEOTIDE SEQUENCE [LARGE SCALE GENOMIC DNA]</scope>
    <source>
        <strain evidence="3">ATCC 700054 / DSM 10555 / JCM 9379 / NBRC 101784 / NCIMB 13414 / VKM Ac-1990 / NM-1</strain>
    </source>
</reference>
<dbReference type="OrthoDB" id="250246at2"/>
<dbReference type="STRING" id="1032480.MLP_15370"/>
<dbReference type="Gene3D" id="3.90.1150.10">
    <property type="entry name" value="Aspartate Aminotransferase, domain 1"/>
    <property type="match status" value="1"/>
</dbReference>
<dbReference type="RefSeq" id="WP_013862434.1">
    <property type="nucleotide sequence ID" value="NC_015635.1"/>
</dbReference>
<dbReference type="Pfam" id="PF00266">
    <property type="entry name" value="Aminotran_5"/>
    <property type="match status" value="1"/>
</dbReference>
<dbReference type="SUPFAM" id="SSF53383">
    <property type="entry name" value="PLP-dependent transferases"/>
    <property type="match status" value="1"/>
</dbReference>
<dbReference type="PANTHER" id="PTHR43586">
    <property type="entry name" value="CYSTEINE DESULFURASE"/>
    <property type="match status" value="1"/>
</dbReference>
<sequence>MNGPVGNLVANVEDETAARIAAVQQEFSPANVYLNSATVGLPPRRTVDAVRAALDDWQQGQSIPSTFDADVARSRELYAQLVNIAPRQVSVGSQASVYAGLVAASVPDGAEILVASGDFTSVLFPFLAQADRGVRVREVELGDLVGAIRPETYLVAVSAVQSGSGEIADLDGLARAVANGTRVYLDTTQAVGWLPIDAASFTWTVCSGYKFLLAPRGTCFATTTEVEHPVIPHTAGWYAGDEVWNSIYGTPLRLADDARRFDVSPAWFSWVGQARSLELLVGIGRSHLHRHATRLAAEFETRAGLPVSGSAIVSLETTEDAAERLRQAGIACAQRAGRTRVSFHLHNTLADADELVSACAPAGSA</sequence>
<dbReference type="KEGG" id="mph:MLP_15370"/>
<evidence type="ECO:0000313" key="2">
    <source>
        <dbReference type="EMBL" id="BAK34551.1"/>
    </source>
</evidence>
<dbReference type="HOGENOM" id="CLU_003433_2_1_11"/>
<name>F5XQQ1_MICPN</name>
<gene>
    <name evidence="2" type="ordered locus">MLP_15370</name>
</gene>
<proteinExistence type="predicted"/>
<protein>
    <submittedName>
        <fullName evidence="2">Putative aminotransferase</fullName>
        <ecNumber evidence="2">2.6.1.-</ecNumber>
    </submittedName>
</protein>
<dbReference type="AlphaFoldDB" id="F5XQQ1"/>
<dbReference type="InterPro" id="IPR015424">
    <property type="entry name" value="PyrdxlP-dep_Trfase"/>
</dbReference>
<feature type="domain" description="Aminotransferase class V" evidence="1">
    <location>
        <begin position="32"/>
        <end position="299"/>
    </location>
</feature>
<dbReference type="GO" id="GO:0008483">
    <property type="term" value="F:transaminase activity"/>
    <property type="evidence" value="ECO:0007669"/>
    <property type="project" value="UniProtKB-KW"/>
</dbReference>
<accession>F5XQQ1</accession>
<keyword evidence="2" id="KW-0032">Aminotransferase</keyword>
<dbReference type="eggNOG" id="COG0520">
    <property type="taxonomic scope" value="Bacteria"/>
</dbReference>
<dbReference type="InterPro" id="IPR000192">
    <property type="entry name" value="Aminotrans_V_dom"/>
</dbReference>